<evidence type="ECO:0000256" key="2">
    <source>
        <dbReference type="ARBA" id="ARBA00022475"/>
    </source>
</evidence>
<feature type="domain" description="ABC transporter" evidence="7">
    <location>
        <begin position="4"/>
        <end position="235"/>
    </location>
</feature>
<evidence type="ECO:0000256" key="1">
    <source>
        <dbReference type="ARBA" id="ARBA00022448"/>
    </source>
</evidence>
<dbReference type="InterPro" id="IPR012340">
    <property type="entry name" value="NA-bd_OB-fold"/>
</dbReference>
<evidence type="ECO:0000259" key="7">
    <source>
        <dbReference type="PROSITE" id="PS50893"/>
    </source>
</evidence>
<keyword evidence="2" id="KW-1003">Cell membrane</keyword>
<keyword evidence="5" id="KW-1278">Translocase</keyword>
<dbReference type="PANTHER" id="PTHR43875">
    <property type="entry name" value="MALTODEXTRIN IMPORT ATP-BINDING PROTEIN MSMX"/>
    <property type="match status" value="1"/>
</dbReference>
<dbReference type="InterPro" id="IPR017871">
    <property type="entry name" value="ABC_transporter-like_CS"/>
</dbReference>
<dbReference type="Gene3D" id="3.40.50.300">
    <property type="entry name" value="P-loop containing nucleotide triphosphate hydrolases"/>
    <property type="match status" value="1"/>
</dbReference>
<dbReference type="Pfam" id="PF00005">
    <property type="entry name" value="ABC_tran"/>
    <property type="match status" value="1"/>
</dbReference>
<keyword evidence="6" id="KW-0472">Membrane</keyword>
<dbReference type="InterPro" id="IPR047641">
    <property type="entry name" value="ABC_transpr_MalK/UgpC-like"/>
</dbReference>
<keyword evidence="9" id="KW-1185">Reference proteome</keyword>
<evidence type="ECO:0000313" key="8">
    <source>
        <dbReference type="EMBL" id="MFC5745775.1"/>
    </source>
</evidence>
<dbReference type="InterPro" id="IPR027417">
    <property type="entry name" value="P-loop_NTPase"/>
</dbReference>
<dbReference type="PANTHER" id="PTHR43875:SF15">
    <property type="entry name" value="TREHALOSE IMPORT ATP-BINDING PROTEIN SUGC"/>
    <property type="match status" value="1"/>
</dbReference>
<dbReference type="PROSITE" id="PS00211">
    <property type="entry name" value="ABC_TRANSPORTER_1"/>
    <property type="match status" value="1"/>
</dbReference>
<dbReference type="InterPro" id="IPR003439">
    <property type="entry name" value="ABC_transporter-like_ATP-bd"/>
</dbReference>
<dbReference type="PROSITE" id="PS50893">
    <property type="entry name" value="ABC_TRANSPORTER_2"/>
    <property type="match status" value="1"/>
</dbReference>
<dbReference type="InterPro" id="IPR015855">
    <property type="entry name" value="ABC_transpr_MalK-like"/>
</dbReference>
<dbReference type="Proteomes" id="UP001596074">
    <property type="component" value="Unassembled WGS sequence"/>
</dbReference>
<keyword evidence="3" id="KW-0547">Nucleotide-binding</keyword>
<evidence type="ECO:0000256" key="5">
    <source>
        <dbReference type="ARBA" id="ARBA00022967"/>
    </source>
</evidence>
<dbReference type="InterPro" id="IPR040582">
    <property type="entry name" value="OB_MalK-like"/>
</dbReference>
<gene>
    <name evidence="8" type="ORF">ACFPZN_09170</name>
</gene>
<comment type="caution">
    <text evidence="8">The sequence shown here is derived from an EMBL/GenBank/DDBJ whole genome shotgun (WGS) entry which is preliminary data.</text>
</comment>
<evidence type="ECO:0000256" key="6">
    <source>
        <dbReference type="ARBA" id="ARBA00023136"/>
    </source>
</evidence>
<keyword evidence="4 8" id="KW-0067">ATP-binding</keyword>
<dbReference type="Gene3D" id="2.40.50.100">
    <property type="match status" value="1"/>
</dbReference>
<sequence>MTSIELDHVVMRYDGARAAVDDVSLEIEEGEFFVLVGPSGCGKSTLLRLLAGLERPSSGAVRMGGDDVTALEPRQRDVAMVFQNYAIYPHMTVRANLGYGLRVRGTAKRDIDARVDEVADLLGLREVLGRRPGTLSGGQLQRVAMGRAIARRPRAYLMDEPLSNLDAKLRVSMRAELEQLHRKLGVTTVYVTHDQVEAMTLGRRVAVLRGGELQQVAAPQELYARPANAFVGAFIGSPPMNFAIGTRYGDALALGGFTLSLNAGPLPPVRDGERVLVGLRPEELRPEAAQGDRVLSVECAVRQDLGADALLFFAVPSTPEETAAISRATFTEERAAGPGNGGEERLLCARVPAGLRVRPGDKIDLAVNPHALHYFDPATGARLATG</sequence>
<proteinExistence type="predicted"/>
<dbReference type="EMBL" id="JBHSON010000010">
    <property type="protein sequence ID" value="MFC5745775.1"/>
    <property type="molecule type" value="Genomic_DNA"/>
</dbReference>
<dbReference type="InterPro" id="IPR008995">
    <property type="entry name" value="Mo/tungstate-bd_C_term_dom"/>
</dbReference>
<dbReference type="Gene3D" id="2.40.50.140">
    <property type="entry name" value="Nucleic acid-binding proteins"/>
    <property type="match status" value="1"/>
</dbReference>
<dbReference type="CDD" id="cd03301">
    <property type="entry name" value="ABC_MalK_N"/>
    <property type="match status" value="1"/>
</dbReference>
<dbReference type="InterPro" id="IPR003593">
    <property type="entry name" value="AAA+_ATPase"/>
</dbReference>
<keyword evidence="1" id="KW-0813">Transport</keyword>
<protein>
    <submittedName>
        <fullName evidence="8">ABC transporter ATP-binding protein</fullName>
    </submittedName>
</protein>
<dbReference type="SUPFAM" id="SSF52540">
    <property type="entry name" value="P-loop containing nucleoside triphosphate hydrolases"/>
    <property type="match status" value="1"/>
</dbReference>
<evidence type="ECO:0000256" key="4">
    <source>
        <dbReference type="ARBA" id="ARBA00022840"/>
    </source>
</evidence>
<dbReference type="Pfam" id="PF17912">
    <property type="entry name" value="OB_MalK"/>
    <property type="match status" value="1"/>
</dbReference>
<dbReference type="SUPFAM" id="SSF50331">
    <property type="entry name" value="MOP-like"/>
    <property type="match status" value="1"/>
</dbReference>
<name>A0ABW0ZY61_9ACTN</name>
<organism evidence="8 9">
    <name type="scientific">Actinomadura rugatobispora</name>
    <dbReference type="NCBI Taxonomy" id="1994"/>
    <lineage>
        <taxon>Bacteria</taxon>
        <taxon>Bacillati</taxon>
        <taxon>Actinomycetota</taxon>
        <taxon>Actinomycetes</taxon>
        <taxon>Streptosporangiales</taxon>
        <taxon>Thermomonosporaceae</taxon>
        <taxon>Actinomadura</taxon>
    </lineage>
</organism>
<accession>A0ABW0ZY61</accession>
<dbReference type="GO" id="GO:0005524">
    <property type="term" value="F:ATP binding"/>
    <property type="evidence" value="ECO:0007669"/>
    <property type="project" value="UniProtKB-KW"/>
</dbReference>
<evidence type="ECO:0000256" key="3">
    <source>
        <dbReference type="ARBA" id="ARBA00022741"/>
    </source>
</evidence>
<evidence type="ECO:0000313" key="9">
    <source>
        <dbReference type="Proteomes" id="UP001596074"/>
    </source>
</evidence>
<dbReference type="RefSeq" id="WP_378281400.1">
    <property type="nucleotide sequence ID" value="NZ_JBHSON010000010.1"/>
</dbReference>
<reference evidence="9" key="1">
    <citation type="journal article" date="2019" name="Int. J. Syst. Evol. Microbiol.">
        <title>The Global Catalogue of Microorganisms (GCM) 10K type strain sequencing project: providing services to taxonomists for standard genome sequencing and annotation.</title>
        <authorList>
            <consortium name="The Broad Institute Genomics Platform"/>
            <consortium name="The Broad Institute Genome Sequencing Center for Infectious Disease"/>
            <person name="Wu L."/>
            <person name="Ma J."/>
        </authorList>
    </citation>
    <scope>NUCLEOTIDE SEQUENCE [LARGE SCALE GENOMIC DNA]</scope>
    <source>
        <strain evidence="9">KCTC 42087</strain>
    </source>
</reference>
<dbReference type="SMART" id="SM00382">
    <property type="entry name" value="AAA"/>
    <property type="match status" value="1"/>
</dbReference>